<dbReference type="EMBL" id="SRLO01000045">
    <property type="protein sequence ID" value="TNN81593.1"/>
    <property type="molecule type" value="Genomic_DNA"/>
</dbReference>
<evidence type="ECO:0000313" key="2">
    <source>
        <dbReference type="Proteomes" id="UP000314294"/>
    </source>
</evidence>
<accession>A0A4Z2IWG4</accession>
<proteinExistence type="predicted"/>
<dbReference type="Proteomes" id="UP000314294">
    <property type="component" value="Unassembled WGS sequence"/>
</dbReference>
<gene>
    <name evidence="1" type="ORF">EYF80_008039</name>
</gene>
<protein>
    <submittedName>
        <fullName evidence="1">Uncharacterized protein</fullName>
    </submittedName>
</protein>
<keyword evidence="2" id="KW-1185">Reference proteome</keyword>
<dbReference type="AlphaFoldDB" id="A0A4Z2IWG4"/>
<evidence type="ECO:0000313" key="1">
    <source>
        <dbReference type="EMBL" id="TNN81593.1"/>
    </source>
</evidence>
<reference evidence="1 2" key="1">
    <citation type="submission" date="2019-03" db="EMBL/GenBank/DDBJ databases">
        <title>First draft genome of Liparis tanakae, snailfish: a comprehensive survey of snailfish specific genes.</title>
        <authorList>
            <person name="Kim W."/>
            <person name="Song I."/>
            <person name="Jeong J.-H."/>
            <person name="Kim D."/>
            <person name="Kim S."/>
            <person name="Ryu S."/>
            <person name="Song J.Y."/>
            <person name="Lee S.K."/>
        </authorList>
    </citation>
    <scope>NUCLEOTIDE SEQUENCE [LARGE SCALE GENOMIC DNA]</scope>
    <source>
        <tissue evidence="1">Muscle</tissue>
    </source>
</reference>
<comment type="caution">
    <text evidence="1">The sequence shown here is derived from an EMBL/GenBank/DDBJ whole genome shotgun (WGS) entry which is preliminary data.</text>
</comment>
<name>A0A4Z2IWG4_9TELE</name>
<sequence length="78" mass="8669">MQQGPSERSGPEEMIYYSEAIRTSSVNRTGRAPWCGSHCCQVVLEPRPPHGCEARAHWQNTALPTDHKAPPSQVSRVI</sequence>
<organism evidence="1 2">
    <name type="scientific">Liparis tanakae</name>
    <name type="common">Tanaka's snailfish</name>
    <dbReference type="NCBI Taxonomy" id="230148"/>
    <lineage>
        <taxon>Eukaryota</taxon>
        <taxon>Metazoa</taxon>
        <taxon>Chordata</taxon>
        <taxon>Craniata</taxon>
        <taxon>Vertebrata</taxon>
        <taxon>Euteleostomi</taxon>
        <taxon>Actinopterygii</taxon>
        <taxon>Neopterygii</taxon>
        <taxon>Teleostei</taxon>
        <taxon>Neoteleostei</taxon>
        <taxon>Acanthomorphata</taxon>
        <taxon>Eupercaria</taxon>
        <taxon>Perciformes</taxon>
        <taxon>Cottioidei</taxon>
        <taxon>Cottales</taxon>
        <taxon>Liparidae</taxon>
        <taxon>Liparis</taxon>
    </lineage>
</organism>